<gene>
    <name evidence="1" type="ORF">ACFOZ9_03225</name>
</gene>
<evidence type="ECO:0000313" key="1">
    <source>
        <dbReference type="EMBL" id="MFC4425210.1"/>
    </source>
</evidence>
<dbReference type="Proteomes" id="UP001595998">
    <property type="component" value="Unassembled WGS sequence"/>
</dbReference>
<dbReference type="SUPFAM" id="SSF159501">
    <property type="entry name" value="EreA/ChaN-like"/>
    <property type="match status" value="1"/>
</dbReference>
<dbReference type="PANTHER" id="PTHR31299:SF0">
    <property type="entry name" value="ESTERASE, PUTATIVE (AFU_ORTHOLOGUE AFUA_1G05850)-RELATED"/>
    <property type="match status" value="1"/>
</dbReference>
<dbReference type="CDD" id="cd14728">
    <property type="entry name" value="Ere-like"/>
    <property type="match status" value="1"/>
</dbReference>
<keyword evidence="1" id="KW-0378">Hydrolase</keyword>
<dbReference type="RefSeq" id="WP_380036349.1">
    <property type="nucleotide sequence ID" value="NZ_JBHSEH010000004.1"/>
</dbReference>
<dbReference type="InterPro" id="IPR007815">
    <property type="entry name" value="Emycin_Estase"/>
</dbReference>
<evidence type="ECO:0000313" key="2">
    <source>
        <dbReference type="Proteomes" id="UP001595998"/>
    </source>
</evidence>
<dbReference type="EC" id="3.1.1.-" evidence="1"/>
<dbReference type="InterPro" id="IPR014622">
    <property type="entry name" value="UCP036794_erythomycin"/>
</dbReference>
<comment type="caution">
    <text evidence="1">The sequence shown here is derived from an EMBL/GenBank/DDBJ whole genome shotgun (WGS) entry which is preliminary data.</text>
</comment>
<keyword evidence="2" id="KW-1185">Reference proteome</keyword>
<proteinExistence type="predicted"/>
<sequence length="328" mass="36012">MSTQTSEEHRWHPAPSAGGLAALLNSLPGLPDLLALGEPNHNHAAFPQRRNDLFRQLVEDFGFRSVALESDMLAGLIVGDHVVSGQGNLDDVLQAGFSHGFGARPANRDLVTWMREQNARRDRNGELRFYGFDAPMDWGAPSPVTSLLALHDFLSEALPDLPVCRETITELCGAETDWTNPAAVKEPAHSVGQRAAARQLRRLSDDLSTLLRTEVPRLATRTGFWEAELHARTAAGLLRYHAVLASTAENRLARMAALRALMMADNLSALLERERGRGPTLVYAHNSHLRPGLATMRLGDRNIQWWSAGALMSHRLGPRYAFLAGGPC</sequence>
<organism evidence="1 2">
    <name type="scientific">Deinococcus navajonensis</name>
    <dbReference type="NCBI Taxonomy" id="309884"/>
    <lineage>
        <taxon>Bacteria</taxon>
        <taxon>Thermotogati</taxon>
        <taxon>Deinococcota</taxon>
        <taxon>Deinococci</taxon>
        <taxon>Deinococcales</taxon>
        <taxon>Deinococcaceae</taxon>
        <taxon>Deinococcus</taxon>
    </lineage>
</organism>
<accession>A0ABV8XLP1</accession>
<protein>
    <submittedName>
        <fullName evidence="1">Erythromycin esterase family protein</fullName>
        <ecNumber evidence="1">3.1.1.-</ecNumber>
    </submittedName>
</protein>
<name>A0ABV8XLP1_9DEIO</name>
<reference evidence="2" key="1">
    <citation type="journal article" date="2019" name="Int. J. Syst. Evol. Microbiol.">
        <title>The Global Catalogue of Microorganisms (GCM) 10K type strain sequencing project: providing services to taxonomists for standard genome sequencing and annotation.</title>
        <authorList>
            <consortium name="The Broad Institute Genomics Platform"/>
            <consortium name="The Broad Institute Genome Sequencing Center for Infectious Disease"/>
            <person name="Wu L."/>
            <person name="Ma J."/>
        </authorList>
    </citation>
    <scope>NUCLEOTIDE SEQUENCE [LARGE SCALE GENOMIC DNA]</scope>
    <source>
        <strain evidence="2">CCUG 56029</strain>
    </source>
</reference>
<dbReference type="Pfam" id="PF05139">
    <property type="entry name" value="Erythro_esteras"/>
    <property type="match status" value="1"/>
</dbReference>
<dbReference type="PIRSF" id="PIRSF036794">
    <property type="entry name" value="UCP_erythr_ester"/>
    <property type="match status" value="1"/>
</dbReference>
<dbReference type="GO" id="GO:0016787">
    <property type="term" value="F:hydrolase activity"/>
    <property type="evidence" value="ECO:0007669"/>
    <property type="project" value="UniProtKB-KW"/>
</dbReference>
<dbReference type="InterPro" id="IPR052036">
    <property type="entry name" value="Hydrolase/PRTase-associated"/>
</dbReference>
<dbReference type="Gene3D" id="3.30.1870.10">
    <property type="entry name" value="EreA-like, domain 2"/>
    <property type="match status" value="1"/>
</dbReference>
<dbReference type="EMBL" id="JBHSEH010000004">
    <property type="protein sequence ID" value="MFC4425210.1"/>
    <property type="molecule type" value="Genomic_DNA"/>
</dbReference>
<dbReference type="PANTHER" id="PTHR31299">
    <property type="entry name" value="ESTERASE, PUTATIVE (AFU_ORTHOLOGUE AFUA_1G05850)-RELATED"/>
    <property type="match status" value="1"/>
</dbReference>